<feature type="transmembrane region" description="Helical" evidence="6">
    <location>
        <begin position="36"/>
        <end position="57"/>
    </location>
</feature>
<feature type="transmembrane region" description="Helical" evidence="6">
    <location>
        <begin position="216"/>
        <end position="234"/>
    </location>
</feature>
<evidence type="ECO:0000313" key="8">
    <source>
        <dbReference type="Proteomes" id="UP000726170"/>
    </source>
</evidence>
<comment type="subcellular location">
    <subcellularLocation>
        <location evidence="1">Membrane</location>
        <topology evidence="1">Multi-pass membrane protein</topology>
    </subcellularLocation>
</comment>
<keyword evidence="4 6" id="KW-1133">Transmembrane helix</keyword>
<feature type="transmembrane region" description="Helical" evidence="6">
    <location>
        <begin position="157"/>
        <end position="178"/>
    </location>
</feature>
<dbReference type="Proteomes" id="UP000726170">
    <property type="component" value="Unassembled WGS sequence"/>
</dbReference>
<feature type="transmembrane region" description="Helical" evidence="6">
    <location>
        <begin position="184"/>
        <end position="204"/>
    </location>
</feature>
<evidence type="ECO:0000313" key="7">
    <source>
        <dbReference type="EMBL" id="MBU5485787.1"/>
    </source>
</evidence>
<evidence type="ECO:0000256" key="1">
    <source>
        <dbReference type="ARBA" id="ARBA00004141"/>
    </source>
</evidence>
<reference evidence="7 8" key="1">
    <citation type="submission" date="2021-06" db="EMBL/GenBank/DDBJ databases">
        <authorList>
            <person name="Sun Q."/>
            <person name="Li D."/>
        </authorList>
    </citation>
    <scope>NUCLEOTIDE SEQUENCE [LARGE SCALE GENOMIC DNA]</scope>
    <source>
        <strain evidence="7 8">MSJ-11</strain>
    </source>
</reference>
<dbReference type="RefSeq" id="WP_216440382.1">
    <property type="nucleotide sequence ID" value="NZ_JAHLQF010000004.1"/>
</dbReference>
<comment type="caution">
    <text evidence="7">The sequence shown here is derived from an EMBL/GenBank/DDBJ whole genome shotgun (WGS) entry which is preliminary data.</text>
</comment>
<dbReference type="Pfam" id="PF07947">
    <property type="entry name" value="YhhN"/>
    <property type="match status" value="1"/>
</dbReference>
<feature type="transmembrane region" description="Helical" evidence="6">
    <location>
        <begin position="127"/>
        <end position="145"/>
    </location>
</feature>
<evidence type="ECO:0000256" key="3">
    <source>
        <dbReference type="ARBA" id="ARBA00022692"/>
    </source>
</evidence>
<dbReference type="InterPro" id="IPR012506">
    <property type="entry name" value="TMEM86B-like"/>
</dbReference>
<evidence type="ECO:0000256" key="6">
    <source>
        <dbReference type="SAM" id="Phobius"/>
    </source>
</evidence>
<feature type="transmembrane region" description="Helical" evidence="6">
    <location>
        <begin position="6"/>
        <end position="24"/>
    </location>
</feature>
<proteinExistence type="inferred from homology"/>
<evidence type="ECO:0000256" key="4">
    <source>
        <dbReference type="ARBA" id="ARBA00022989"/>
    </source>
</evidence>
<keyword evidence="8" id="KW-1185">Reference proteome</keyword>
<sequence>MKLFVSSVIALQIIIFIFVAHRLIKKGARYGNDVSLPLNIKVTLSISCIALAAAVFMFNSGKYYPYSKYVLLGMIISFFGDLAMAEALGFKNRLIGGMSIFALAQMMYTLAFIKTITYNQVFSVRYIYIYVAILIIFIALCLKFLKPKFKGEKRELIFGIAYASLILTMGIWAALLVYSFNGKLFLTLIGAIVFVVSDSLIALAEFFHLKIPYGGFLIWVTYVMAQVCIISSPIV</sequence>
<evidence type="ECO:0000256" key="2">
    <source>
        <dbReference type="ARBA" id="ARBA00007375"/>
    </source>
</evidence>
<keyword evidence="3 6" id="KW-0812">Transmembrane</keyword>
<comment type="similarity">
    <text evidence="2">Belongs to the TMEM86 family.</text>
</comment>
<dbReference type="PANTHER" id="PTHR31885:SF6">
    <property type="entry name" value="GH04784P"/>
    <property type="match status" value="1"/>
</dbReference>
<name>A0ABS6EKW6_9CLOT</name>
<protein>
    <submittedName>
        <fullName evidence="7">Lysoplasmalogenase</fullName>
    </submittedName>
</protein>
<feature type="transmembrane region" description="Helical" evidence="6">
    <location>
        <begin position="69"/>
        <end position="88"/>
    </location>
</feature>
<dbReference type="EMBL" id="JAHLQF010000004">
    <property type="protein sequence ID" value="MBU5485787.1"/>
    <property type="molecule type" value="Genomic_DNA"/>
</dbReference>
<accession>A0ABS6EKW6</accession>
<gene>
    <name evidence="7" type="ORF">KQI86_15815</name>
</gene>
<organism evidence="7 8">
    <name type="scientific">Clostridium mobile</name>
    <dbReference type="NCBI Taxonomy" id="2841512"/>
    <lineage>
        <taxon>Bacteria</taxon>
        <taxon>Bacillati</taxon>
        <taxon>Bacillota</taxon>
        <taxon>Clostridia</taxon>
        <taxon>Eubacteriales</taxon>
        <taxon>Clostridiaceae</taxon>
        <taxon>Clostridium</taxon>
    </lineage>
</organism>
<keyword evidence="5 6" id="KW-0472">Membrane</keyword>
<dbReference type="PANTHER" id="PTHR31885">
    <property type="entry name" value="GH04784P"/>
    <property type="match status" value="1"/>
</dbReference>
<evidence type="ECO:0000256" key="5">
    <source>
        <dbReference type="ARBA" id="ARBA00023136"/>
    </source>
</evidence>
<feature type="transmembrane region" description="Helical" evidence="6">
    <location>
        <begin position="100"/>
        <end position="121"/>
    </location>
</feature>